<evidence type="ECO:0000313" key="3">
    <source>
        <dbReference type="Proteomes" id="UP000234545"/>
    </source>
</evidence>
<comment type="caution">
    <text evidence="2">The sequence shown here is derived from an EMBL/GenBank/DDBJ whole genome shotgun (WGS) entry which is preliminary data.</text>
</comment>
<accession>A0A2I1I795</accession>
<evidence type="ECO:0000313" key="2">
    <source>
        <dbReference type="EMBL" id="PKY66963.1"/>
    </source>
</evidence>
<dbReference type="OrthoDB" id="3268908at2"/>
<reference evidence="2 3" key="1">
    <citation type="submission" date="2017-12" db="EMBL/GenBank/DDBJ databases">
        <title>Phylogenetic diversity of female urinary microbiome.</title>
        <authorList>
            <person name="Thomas-White K."/>
            <person name="Wolfe A.J."/>
        </authorList>
    </citation>
    <scope>NUCLEOTIDE SEQUENCE [LARGE SCALE GENOMIC DNA]</scope>
    <source>
        <strain evidence="2 3">UMB0250</strain>
    </source>
</reference>
<dbReference type="EMBL" id="PKKJ01000001">
    <property type="protein sequence ID" value="PKY66963.1"/>
    <property type="molecule type" value="Genomic_DNA"/>
</dbReference>
<dbReference type="RefSeq" id="WP_101627460.1">
    <property type="nucleotide sequence ID" value="NZ_PKKJ01000001.1"/>
</dbReference>
<protein>
    <submittedName>
        <fullName evidence="2">Uncharacterized protein</fullName>
    </submittedName>
</protein>
<evidence type="ECO:0000256" key="1">
    <source>
        <dbReference type="SAM" id="MobiDB-lite"/>
    </source>
</evidence>
<dbReference type="Proteomes" id="UP000234545">
    <property type="component" value="Unassembled WGS sequence"/>
</dbReference>
<proteinExistence type="predicted"/>
<name>A0A2I1I795_9ACTO</name>
<gene>
    <name evidence="2" type="ORF">CYJ25_01610</name>
</gene>
<organism evidence="2 3">
    <name type="scientific">Schaalia turicensis</name>
    <dbReference type="NCBI Taxonomy" id="131111"/>
    <lineage>
        <taxon>Bacteria</taxon>
        <taxon>Bacillati</taxon>
        <taxon>Actinomycetota</taxon>
        <taxon>Actinomycetes</taxon>
        <taxon>Actinomycetales</taxon>
        <taxon>Actinomycetaceae</taxon>
        <taxon>Schaalia</taxon>
    </lineage>
</organism>
<feature type="region of interest" description="Disordered" evidence="1">
    <location>
        <begin position="121"/>
        <end position="145"/>
    </location>
</feature>
<sequence>MTPQEAAVVLGKCAAYDNRRPDPATTAAWAEALDPNLTLADALAIVRDHYAESRDWIMPADINHRSRDIRRQRIKNALDNQTLTPDGLGDEPHLEVAWRKALMRGLGDGLDLEAASSAAWRSIGRTPPPQLEARPRNVCPQLRKA</sequence>
<dbReference type="AlphaFoldDB" id="A0A2I1I795"/>